<keyword evidence="2" id="KW-1185">Reference proteome</keyword>
<organism evidence="1 2">
    <name type="scientific">Catharanthus roseus</name>
    <name type="common">Madagascar periwinkle</name>
    <name type="synonym">Vinca rosea</name>
    <dbReference type="NCBI Taxonomy" id="4058"/>
    <lineage>
        <taxon>Eukaryota</taxon>
        <taxon>Viridiplantae</taxon>
        <taxon>Streptophyta</taxon>
        <taxon>Embryophyta</taxon>
        <taxon>Tracheophyta</taxon>
        <taxon>Spermatophyta</taxon>
        <taxon>Magnoliopsida</taxon>
        <taxon>eudicotyledons</taxon>
        <taxon>Gunneridae</taxon>
        <taxon>Pentapetalae</taxon>
        <taxon>asterids</taxon>
        <taxon>lamiids</taxon>
        <taxon>Gentianales</taxon>
        <taxon>Apocynaceae</taxon>
        <taxon>Rauvolfioideae</taxon>
        <taxon>Vinceae</taxon>
        <taxon>Catharanthinae</taxon>
        <taxon>Catharanthus</taxon>
    </lineage>
</organism>
<proteinExistence type="predicted"/>
<sequence>MSICFHFCVGLYLLNHGILEKQLDLISNRSTLWTCFGLRSLAKTRNVVGNYPQTGYFWEEKTVAAEAVIVVEAMELRIMKVPKSVPNDGVEGVPKAGIEDGVPKAGVEEGVPKAGAEGRHGGRHSEGGRGRLSSEY</sequence>
<dbReference type="Proteomes" id="UP001060085">
    <property type="component" value="Linkage Group LG06"/>
</dbReference>
<dbReference type="EMBL" id="CM044706">
    <property type="protein sequence ID" value="KAI5655898.1"/>
    <property type="molecule type" value="Genomic_DNA"/>
</dbReference>
<reference evidence="2" key="1">
    <citation type="journal article" date="2023" name="Nat. Plants">
        <title>Single-cell RNA sequencing provides a high-resolution roadmap for understanding the multicellular compartmentation of specialized metabolism.</title>
        <authorList>
            <person name="Sun S."/>
            <person name="Shen X."/>
            <person name="Li Y."/>
            <person name="Li Y."/>
            <person name="Wang S."/>
            <person name="Li R."/>
            <person name="Zhang H."/>
            <person name="Shen G."/>
            <person name="Guo B."/>
            <person name="Wei J."/>
            <person name="Xu J."/>
            <person name="St-Pierre B."/>
            <person name="Chen S."/>
            <person name="Sun C."/>
        </authorList>
    </citation>
    <scope>NUCLEOTIDE SEQUENCE [LARGE SCALE GENOMIC DNA]</scope>
</reference>
<name>A0ACC0A900_CATRO</name>
<evidence type="ECO:0000313" key="2">
    <source>
        <dbReference type="Proteomes" id="UP001060085"/>
    </source>
</evidence>
<evidence type="ECO:0000313" key="1">
    <source>
        <dbReference type="EMBL" id="KAI5655898.1"/>
    </source>
</evidence>
<protein>
    <submittedName>
        <fullName evidence="1">Uncharacterized protein</fullName>
    </submittedName>
</protein>
<gene>
    <name evidence="1" type="ORF">M9H77_24691</name>
</gene>
<accession>A0ACC0A900</accession>
<comment type="caution">
    <text evidence="1">The sequence shown here is derived from an EMBL/GenBank/DDBJ whole genome shotgun (WGS) entry which is preliminary data.</text>
</comment>